<dbReference type="AlphaFoldDB" id="A0A1Y0AZD8"/>
<organism evidence="1">
    <name type="scientific">Utricularia reniformis</name>
    <dbReference type="NCBI Taxonomy" id="192314"/>
    <lineage>
        <taxon>Eukaryota</taxon>
        <taxon>Viridiplantae</taxon>
        <taxon>Streptophyta</taxon>
        <taxon>Embryophyta</taxon>
        <taxon>Tracheophyta</taxon>
        <taxon>Spermatophyta</taxon>
        <taxon>Magnoliopsida</taxon>
        <taxon>eudicotyledons</taxon>
        <taxon>Gunneridae</taxon>
        <taxon>Pentapetalae</taxon>
        <taxon>asterids</taxon>
        <taxon>lamiids</taxon>
        <taxon>Lamiales</taxon>
        <taxon>Lentibulariaceae</taxon>
        <taxon>Utricularia</taxon>
    </lineage>
</organism>
<proteinExistence type="predicted"/>
<reference evidence="1" key="1">
    <citation type="submission" date="2017-03" db="EMBL/GenBank/DDBJ databases">
        <title>The mitochondrial genome of the carnivorous plant Utricularia reniformis (Lentibulariaceae): structure, comparative analysis and evolutionary landmarks.</title>
        <authorList>
            <person name="Silva S.R."/>
            <person name="Alvarenga D.O."/>
            <person name="Michael T.P."/>
            <person name="Miranda V.F.O."/>
            <person name="Varani A.M."/>
        </authorList>
    </citation>
    <scope>NUCLEOTIDE SEQUENCE</scope>
</reference>
<accession>A0A1Y0AZD8</accession>
<keyword evidence="1" id="KW-0496">Mitochondrion</keyword>
<geneLocation type="mitochondrion" evidence="1"/>
<sequence>MKRLKGEIVSFAHRAEGQCNSASTWHSSFFFC</sequence>
<gene>
    <name evidence="1" type="ORF">AEK19_MT0270</name>
</gene>
<evidence type="ECO:0000313" key="1">
    <source>
        <dbReference type="EMBL" id="ART30546.1"/>
    </source>
</evidence>
<dbReference type="EMBL" id="KY774314">
    <property type="protein sequence ID" value="ART30546.1"/>
    <property type="molecule type" value="Genomic_DNA"/>
</dbReference>
<protein>
    <submittedName>
        <fullName evidence="1">Uncharacterized protein</fullName>
    </submittedName>
</protein>
<name>A0A1Y0AZD8_9LAMI</name>